<evidence type="ECO:0000256" key="2">
    <source>
        <dbReference type="SAM" id="MobiDB-lite"/>
    </source>
</evidence>
<feature type="transmembrane region" description="Helical" evidence="3">
    <location>
        <begin position="7"/>
        <end position="25"/>
    </location>
</feature>
<keyword evidence="3" id="KW-1133">Transmembrane helix</keyword>
<feature type="compositionally biased region" description="Polar residues" evidence="2">
    <location>
        <begin position="229"/>
        <end position="238"/>
    </location>
</feature>
<feature type="domain" description="Link" evidence="4">
    <location>
        <begin position="84"/>
        <end position="185"/>
    </location>
</feature>
<evidence type="ECO:0000256" key="3">
    <source>
        <dbReference type="SAM" id="Phobius"/>
    </source>
</evidence>
<feature type="compositionally biased region" description="Low complexity" evidence="2">
    <location>
        <begin position="239"/>
        <end position="260"/>
    </location>
</feature>
<dbReference type="EMBL" id="MN739025">
    <property type="protein sequence ID" value="QHT35694.1"/>
    <property type="molecule type" value="Genomic_DNA"/>
</dbReference>
<keyword evidence="3" id="KW-0812">Transmembrane</keyword>
<feature type="transmembrane region" description="Helical" evidence="3">
    <location>
        <begin position="31"/>
        <end position="50"/>
    </location>
</feature>
<name>A0A6C0F362_9ZZZZ</name>
<dbReference type="GO" id="GO:0007155">
    <property type="term" value="P:cell adhesion"/>
    <property type="evidence" value="ECO:0007669"/>
    <property type="project" value="InterPro"/>
</dbReference>
<accession>A0A6C0F362</accession>
<protein>
    <recommendedName>
        <fullName evidence="4">Link domain-containing protein</fullName>
    </recommendedName>
</protein>
<sequence>MAEPLSYPVILAISVVGLITMSAVVGLISGSWAAVLVVLALAGVVAYIMFSFQTVKIRQTDGGVNIDVDPIPGPHTEKPTQTMAIKEVFHISDNMYTSEDAPAVCAAYGAELASYDQIVEAHSQGAEWCGYGWSVAGMALYPTQEATWEALQRDPKESKRTACGHPGVNGGYFDPRLKFGVNCYGKKPPNMGTRLPQPLPGTDESAFNAMVNKFKAMLTRMKLSPYNRDQWSKSGYGNTPTPSAAPASKPEPVQPNVVPQPLGPSPSDAKKPADTPMDEKSTYERMKEYGKDICKNFGIDC</sequence>
<reference evidence="5" key="1">
    <citation type="journal article" date="2020" name="Nature">
        <title>Giant virus diversity and host interactions through global metagenomics.</title>
        <authorList>
            <person name="Schulz F."/>
            <person name="Roux S."/>
            <person name="Paez-Espino D."/>
            <person name="Jungbluth S."/>
            <person name="Walsh D.A."/>
            <person name="Denef V.J."/>
            <person name="McMahon K.D."/>
            <person name="Konstantinidis K.T."/>
            <person name="Eloe-Fadrosh E.A."/>
            <person name="Kyrpides N.C."/>
            <person name="Woyke T."/>
        </authorList>
    </citation>
    <scope>NUCLEOTIDE SEQUENCE</scope>
    <source>
        <strain evidence="5">GVMAG-M-3300009181-41</strain>
    </source>
</reference>
<dbReference type="Pfam" id="PF00193">
    <property type="entry name" value="Xlink"/>
    <property type="match status" value="1"/>
</dbReference>
<dbReference type="InterPro" id="IPR016187">
    <property type="entry name" value="CTDL_fold"/>
</dbReference>
<feature type="compositionally biased region" description="Basic and acidic residues" evidence="2">
    <location>
        <begin position="268"/>
        <end position="285"/>
    </location>
</feature>
<dbReference type="InterPro" id="IPR000538">
    <property type="entry name" value="Link_dom"/>
</dbReference>
<evidence type="ECO:0000259" key="4">
    <source>
        <dbReference type="PROSITE" id="PS50963"/>
    </source>
</evidence>
<keyword evidence="1" id="KW-1015">Disulfide bond</keyword>
<dbReference type="GO" id="GO:0005540">
    <property type="term" value="F:hyaluronic acid binding"/>
    <property type="evidence" value="ECO:0007669"/>
    <property type="project" value="InterPro"/>
</dbReference>
<dbReference type="SMART" id="SM00445">
    <property type="entry name" value="LINK"/>
    <property type="match status" value="1"/>
</dbReference>
<keyword evidence="3" id="KW-0472">Membrane</keyword>
<dbReference type="PROSITE" id="PS50963">
    <property type="entry name" value="LINK_2"/>
    <property type="match status" value="1"/>
</dbReference>
<feature type="region of interest" description="Disordered" evidence="2">
    <location>
        <begin position="229"/>
        <end position="285"/>
    </location>
</feature>
<evidence type="ECO:0000256" key="1">
    <source>
        <dbReference type="ARBA" id="ARBA00023157"/>
    </source>
</evidence>
<organism evidence="5">
    <name type="scientific">viral metagenome</name>
    <dbReference type="NCBI Taxonomy" id="1070528"/>
    <lineage>
        <taxon>unclassified sequences</taxon>
        <taxon>metagenomes</taxon>
        <taxon>organismal metagenomes</taxon>
    </lineage>
</organism>
<evidence type="ECO:0000313" key="5">
    <source>
        <dbReference type="EMBL" id="QHT35694.1"/>
    </source>
</evidence>
<dbReference type="Gene3D" id="3.10.100.10">
    <property type="entry name" value="Mannose-Binding Protein A, subunit A"/>
    <property type="match status" value="1"/>
</dbReference>
<dbReference type="AlphaFoldDB" id="A0A6C0F362"/>
<proteinExistence type="predicted"/>
<dbReference type="InterPro" id="IPR016186">
    <property type="entry name" value="C-type_lectin-like/link_sf"/>
</dbReference>
<dbReference type="SUPFAM" id="SSF56436">
    <property type="entry name" value="C-type lectin-like"/>
    <property type="match status" value="1"/>
</dbReference>